<evidence type="ECO:0000313" key="3">
    <source>
        <dbReference type="Proteomes" id="UP000001940"/>
    </source>
</evidence>
<dbReference type="InterPro" id="IPR019188">
    <property type="entry name" value="SNAPC1"/>
</dbReference>
<dbReference type="UCSC" id="F08F3.9b">
    <property type="organism name" value="c. elegans"/>
</dbReference>
<dbReference type="PANTHER" id="PTHR15131">
    <property type="entry name" value="SMALL NUCLEAR RNA ACTIVATING COMPLEX, POLYPEPTIDE 1"/>
    <property type="match status" value="1"/>
</dbReference>
<dbReference type="FunCoup" id="Q7JNN6">
    <property type="interactions" value="6"/>
</dbReference>
<dbReference type="GO" id="GO:0019185">
    <property type="term" value="C:snRNA-activating protein complex"/>
    <property type="evidence" value="ECO:0000318"/>
    <property type="project" value="GO_Central"/>
</dbReference>
<accession>Q7JNN6</accession>
<name>Q7JNN6_CAEEL</name>
<dbReference type="PhylomeDB" id="Q7JNN6"/>
<proteinExistence type="predicted"/>
<dbReference type="HOGENOM" id="CLU_644422_0_0_1"/>
<dbReference type="GeneID" id="178929"/>
<organism evidence="2 3">
    <name type="scientific">Caenorhabditis elegans</name>
    <dbReference type="NCBI Taxonomy" id="6239"/>
    <lineage>
        <taxon>Eukaryota</taxon>
        <taxon>Metazoa</taxon>
        <taxon>Ecdysozoa</taxon>
        <taxon>Nematoda</taxon>
        <taxon>Chromadorea</taxon>
        <taxon>Rhabditida</taxon>
        <taxon>Rhabditina</taxon>
        <taxon>Rhabditomorpha</taxon>
        <taxon>Rhabditoidea</taxon>
        <taxon>Rhabditidae</taxon>
        <taxon>Peloderinae</taxon>
        <taxon>Caenorhabditis</taxon>
    </lineage>
</organism>
<dbReference type="eggNOG" id="KOG4746">
    <property type="taxonomic scope" value="Eukaryota"/>
</dbReference>
<dbReference type="OrthoDB" id="20127at2759"/>
<feature type="region of interest" description="Disordered" evidence="1">
    <location>
        <begin position="317"/>
        <end position="352"/>
    </location>
</feature>
<dbReference type="Proteomes" id="UP000001940">
    <property type="component" value="Chromosome V"/>
</dbReference>
<dbReference type="STRING" id="6239.F08F3.9b.1"/>
<dbReference type="PANTHER" id="PTHR15131:SF7">
    <property type="entry name" value="SNAPC (SMALL NUCLEAR RNA ACTIVATING COMPLEX) HOMOLOG-RELATED"/>
    <property type="match status" value="1"/>
</dbReference>
<keyword evidence="3" id="KW-1185">Reference proteome</keyword>
<evidence type="ECO:0000313" key="4">
    <source>
        <dbReference type="WormBase" id="F08F3.9b"/>
    </source>
</evidence>
<dbReference type="SMR" id="Q7JNN6"/>
<evidence type="ECO:0000313" key="2">
    <source>
        <dbReference type="EMBL" id="CCD65600.1"/>
    </source>
</evidence>
<dbReference type="RefSeq" id="NP_001023773.1">
    <property type="nucleotide sequence ID" value="NM_001028602.3"/>
</dbReference>
<protein>
    <submittedName>
        <fullName evidence="2">SNAPc (Small Nuclear RNA Activating Complex) homolog</fullName>
    </submittedName>
</protein>
<dbReference type="GO" id="GO:0042796">
    <property type="term" value="P:snRNA transcription by RNA polymerase III"/>
    <property type="evidence" value="ECO:0000318"/>
    <property type="project" value="GO_Central"/>
</dbReference>
<dbReference type="WormBase" id="F08F3.9b">
    <property type="protein sequence ID" value="CE09264"/>
    <property type="gene ID" value="WBGene00017265"/>
    <property type="gene designation" value="snpc-1.3"/>
</dbReference>
<dbReference type="EMBL" id="BX284605">
    <property type="protein sequence ID" value="CCD65600.1"/>
    <property type="molecule type" value="Genomic_DNA"/>
</dbReference>
<dbReference type="AlphaFoldDB" id="Q7JNN6"/>
<gene>
    <name evidence="2 4" type="primary">snpc-1.3</name>
    <name evidence="2" type="ORF">CELE_F08F3.9</name>
    <name evidence="4" type="ORF">F08F3.9</name>
</gene>
<dbReference type="Bgee" id="WBGene00017265">
    <property type="expression patterns" value="Expressed in gonad and 3 other cell types or tissues"/>
</dbReference>
<evidence type="ECO:0000256" key="1">
    <source>
        <dbReference type="SAM" id="MobiDB-lite"/>
    </source>
</evidence>
<dbReference type="Pfam" id="PF09808">
    <property type="entry name" value="SNAPC1"/>
    <property type="match status" value="1"/>
</dbReference>
<reference evidence="2 3" key="1">
    <citation type="journal article" date="1998" name="Science">
        <title>Genome sequence of the nematode C. elegans: a platform for investigating biology.</title>
        <authorList>
            <consortium name="The C. elegans sequencing consortium"/>
            <person name="Sulson J.E."/>
            <person name="Waterston R."/>
        </authorList>
    </citation>
    <scope>NUCLEOTIDE SEQUENCE [LARGE SCALE GENOMIC DNA]</scope>
    <source>
        <strain evidence="2 3">Bristol N2</strain>
    </source>
</reference>
<dbReference type="GO" id="GO:0042795">
    <property type="term" value="P:snRNA transcription by RNA polymerase II"/>
    <property type="evidence" value="ECO:0000318"/>
    <property type="project" value="GO_Central"/>
</dbReference>
<dbReference type="AGR" id="WB:WBGene00017265"/>
<sequence length="426" mass="47380">MPKGGATSLIRVTAGLRGDLDEFLKAFLDKNTQRFSDYEKLFQHLGMIQLHNGKFESAQIIEFNEQLLVNCLTYMEENVCVGVPRSLEEQLFGLYSLYTFFYTQVSGHAVKIRVEPDTVLNFSRLTQLVLDEKIYDAYAICQKLLEDQAFKFVAFLHANDPTLFKRFGQDNEANPAKTLVNLNDPLGRFKALVESPVFAKLGLIHNEYARLKEEAGIVLDRFPLLNIQETCKKILEKGADELKGQLSLQIQSANSSSPLCSTPPTRSEIKEKAYGSGLKLTRSRRHCTTSVTKLPSVKFGFKSIDSVDEISKTAKRRKVVDGGAPSIPKDDILPSNPPVKRSRQKKSSSIPKTACPEILLAAEEKKNAVPDDILQLASSKPAINLESGDAEVLSNGRSCSEPLYNDESNGNFDISYDSSDDLCIVE</sequence>
<dbReference type="GO" id="GO:0043565">
    <property type="term" value="F:sequence-specific DNA binding"/>
    <property type="evidence" value="ECO:0000318"/>
    <property type="project" value="GO_Central"/>
</dbReference>
<dbReference type="ExpressionAtlas" id="Q7JNN6">
    <property type="expression patterns" value="baseline and differential"/>
</dbReference>
<dbReference type="CTD" id="178929"/>
<dbReference type="InParanoid" id="Q7JNN6"/>
<dbReference type="OMA" id="IHNEYAR"/>
<dbReference type="PaxDb" id="6239-F08F3.9b"/>